<protein>
    <submittedName>
        <fullName evidence="1">Uncharacterized protein</fullName>
    </submittedName>
</protein>
<sequence length="73" mass="8909">MNELLAVTAATEKRMYWTIKQNWDGKLWPRLWPNERYAWRQIEQETGNKRKWIEENCDWTLVQVELKEVTANA</sequence>
<dbReference type="EMBL" id="JAIQDJ010000021">
    <property type="protein sequence ID" value="MBZ4187186.1"/>
    <property type="molecule type" value="Genomic_DNA"/>
</dbReference>
<dbReference type="Proteomes" id="UP001430290">
    <property type="component" value="Unassembled WGS sequence"/>
</dbReference>
<organism evidence="1 2">
    <name type="scientific">Thermomonas beijingensis</name>
    <dbReference type="NCBI Taxonomy" id="2872701"/>
    <lineage>
        <taxon>Bacteria</taxon>
        <taxon>Pseudomonadati</taxon>
        <taxon>Pseudomonadota</taxon>
        <taxon>Gammaproteobacteria</taxon>
        <taxon>Lysobacterales</taxon>
        <taxon>Lysobacteraceae</taxon>
        <taxon>Thermomonas</taxon>
    </lineage>
</organism>
<evidence type="ECO:0000313" key="2">
    <source>
        <dbReference type="Proteomes" id="UP001430290"/>
    </source>
</evidence>
<comment type="caution">
    <text evidence="1">The sequence shown here is derived from an EMBL/GenBank/DDBJ whole genome shotgun (WGS) entry which is preliminary data.</text>
</comment>
<evidence type="ECO:0000313" key="1">
    <source>
        <dbReference type="EMBL" id="MBZ4187186.1"/>
    </source>
</evidence>
<dbReference type="RefSeq" id="WP_223629855.1">
    <property type="nucleotide sequence ID" value="NZ_JAIQDJ010000021.1"/>
</dbReference>
<accession>A0ABS7THH9</accession>
<gene>
    <name evidence="1" type="ORF">K7B09_12730</name>
</gene>
<name>A0ABS7THH9_9GAMM</name>
<reference evidence="1" key="1">
    <citation type="submission" date="2021-09" db="EMBL/GenBank/DDBJ databases">
        <authorList>
            <person name="Wu T."/>
            <person name="Guo S.Z."/>
        </authorList>
    </citation>
    <scope>NUCLEOTIDE SEQUENCE</scope>
    <source>
        <strain evidence="1">RSS-23</strain>
    </source>
</reference>
<keyword evidence="2" id="KW-1185">Reference proteome</keyword>
<proteinExistence type="predicted"/>